<evidence type="ECO:0000313" key="12">
    <source>
        <dbReference type="EMBL" id="RPF42619.1"/>
    </source>
</evidence>
<dbReference type="GO" id="GO:0016757">
    <property type="term" value="F:glycosyltransferase activity"/>
    <property type="evidence" value="ECO:0007669"/>
    <property type="project" value="UniProtKB-KW"/>
</dbReference>
<dbReference type="Gene3D" id="1.10.101.10">
    <property type="entry name" value="PGBD-like superfamily/PGBD"/>
    <property type="match status" value="1"/>
</dbReference>
<keyword evidence="13" id="KW-1185">Reference proteome</keyword>
<keyword evidence="10" id="KW-0732">Signal</keyword>
<evidence type="ECO:0000259" key="11">
    <source>
        <dbReference type="PROSITE" id="PS52029"/>
    </source>
</evidence>
<feature type="active site" description="Nucleophile" evidence="9">
    <location>
        <position position="157"/>
    </location>
</feature>
<feature type="active site" description="Proton donor/acceptor" evidence="9">
    <location>
        <position position="141"/>
    </location>
</feature>
<reference evidence="12 13" key="1">
    <citation type="submission" date="2018-11" db="EMBL/GenBank/DDBJ databases">
        <title>Genomic Encyclopedia of Type Strains, Phase IV (KMG-IV): sequencing the most valuable type-strain genomes for metagenomic binning, comparative biology and taxonomic classification.</title>
        <authorList>
            <person name="Goeker M."/>
        </authorList>
    </citation>
    <scope>NUCLEOTIDE SEQUENCE [LARGE SCALE GENOMIC DNA]</scope>
    <source>
        <strain evidence="12 13">DSM 102936</strain>
    </source>
</reference>
<evidence type="ECO:0000256" key="4">
    <source>
        <dbReference type="ARBA" id="ARBA00022679"/>
    </source>
</evidence>
<evidence type="ECO:0000313" key="13">
    <source>
        <dbReference type="Proteomes" id="UP000282654"/>
    </source>
</evidence>
<keyword evidence="7 9" id="KW-0573">Peptidoglycan synthesis</keyword>
<dbReference type="PANTHER" id="PTHR30582">
    <property type="entry name" value="L,D-TRANSPEPTIDASE"/>
    <property type="match status" value="1"/>
</dbReference>
<evidence type="ECO:0000256" key="5">
    <source>
        <dbReference type="ARBA" id="ARBA00022801"/>
    </source>
</evidence>
<evidence type="ECO:0000256" key="1">
    <source>
        <dbReference type="ARBA" id="ARBA00004752"/>
    </source>
</evidence>
<evidence type="ECO:0000256" key="7">
    <source>
        <dbReference type="ARBA" id="ARBA00022984"/>
    </source>
</evidence>
<dbReference type="Pfam" id="PF01471">
    <property type="entry name" value="PG_binding_1"/>
    <property type="match status" value="1"/>
</dbReference>
<sequence length="254" mass="28002">MNPCWKRAALAAVMFLLLLLGPAPAQATTGNEGVTAGGLGATSIEASSLISFLRFLTGYFLPVTTGEQHQPATIIIDTTRCRLLLFFGTRLYHSYPVAVGKPETPTPVGNWRIKRKAMNWGTGFGTRWLGLDVPWGIYGIHGTNKPYTIGGYESAGCIRMFNEDVEALYPLVQPGTPVIVVGSILRGPRVLREGDCGSDVMEVQRLLQRRGYYSGRVDGNFGREMREAVVRFRQTHRLPPDDCVDDPVYRLLGL</sequence>
<dbReference type="SUPFAM" id="SSF141523">
    <property type="entry name" value="L,D-transpeptidase catalytic domain-like"/>
    <property type="match status" value="1"/>
</dbReference>
<dbReference type="EMBL" id="RKRE01000003">
    <property type="protein sequence ID" value="RPF42619.1"/>
    <property type="molecule type" value="Genomic_DNA"/>
</dbReference>
<keyword evidence="5" id="KW-0378">Hydrolase</keyword>
<dbReference type="InterPro" id="IPR036365">
    <property type="entry name" value="PGBD-like_sf"/>
</dbReference>
<dbReference type="Gene3D" id="2.40.440.10">
    <property type="entry name" value="L,D-transpeptidase catalytic domain-like"/>
    <property type="match status" value="1"/>
</dbReference>
<dbReference type="PANTHER" id="PTHR30582:SF24">
    <property type="entry name" value="L,D-TRANSPEPTIDASE ERFK_SRFK-RELATED"/>
    <property type="match status" value="1"/>
</dbReference>
<dbReference type="OrthoDB" id="9787225at2"/>
<dbReference type="InterPro" id="IPR038063">
    <property type="entry name" value="Transpep_catalytic_dom"/>
</dbReference>
<evidence type="ECO:0000256" key="3">
    <source>
        <dbReference type="ARBA" id="ARBA00022676"/>
    </source>
</evidence>
<evidence type="ECO:0000256" key="6">
    <source>
        <dbReference type="ARBA" id="ARBA00022960"/>
    </source>
</evidence>
<evidence type="ECO:0000256" key="9">
    <source>
        <dbReference type="PROSITE-ProRule" id="PRU01373"/>
    </source>
</evidence>
<keyword evidence="3" id="KW-0328">Glycosyltransferase</keyword>
<evidence type="ECO:0000256" key="8">
    <source>
        <dbReference type="ARBA" id="ARBA00023316"/>
    </source>
</evidence>
<dbReference type="InterPro" id="IPR036366">
    <property type="entry name" value="PGBDSf"/>
</dbReference>
<name>A0A3N5AAJ0_9THEO</name>
<dbReference type="AlphaFoldDB" id="A0A3N5AAJ0"/>
<dbReference type="GO" id="GO:0071555">
    <property type="term" value="P:cell wall organization"/>
    <property type="evidence" value="ECO:0007669"/>
    <property type="project" value="UniProtKB-UniRule"/>
</dbReference>
<protein>
    <submittedName>
        <fullName evidence="12">Putative peptidoglycan binding protein</fullName>
    </submittedName>
</protein>
<feature type="signal peptide" evidence="10">
    <location>
        <begin position="1"/>
        <end position="27"/>
    </location>
</feature>
<dbReference type="GO" id="GO:0071972">
    <property type="term" value="F:peptidoglycan L,D-transpeptidase activity"/>
    <property type="evidence" value="ECO:0007669"/>
    <property type="project" value="TreeGrafter"/>
</dbReference>
<dbReference type="InterPro" id="IPR002477">
    <property type="entry name" value="Peptidoglycan-bd-like"/>
</dbReference>
<dbReference type="InterPro" id="IPR005490">
    <property type="entry name" value="LD_TPept_cat_dom"/>
</dbReference>
<keyword evidence="4" id="KW-0808">Transferase</keyword>
<dbReference type="PROSITE" id="PS52029">
    <property type="entry name" value="LD_TPASE"/>
    <property type="match status" value="1"/>
</dbReference>
<comment type="similarity">
    <text evidence="2">Belongs to the YkuD family.</text>
</comment>
<dbReference type="CDD" id="cd16913">
    <property type="entry name" value="YkuD_like"/>
    <property type="match status" value="1"/>
</dbReference>
<dbReference type="GO" id="GO:0005576">
    <property type="term" value="C:extracellular region"/>
    <property type="evidence" value="ECO:0007669"/>
    <property type="project" value="TreeGrafter"/>
</dbReference>
<feature type="domain" description="L,D-TPase catalytic" evidence="11">
    <location>
        <begin position="72"/>
        <end position="181"/>
    </location>
</feature>
<comment type="pathway">
    <text evidence="1 9">Cell wall biogenesis; peptidoglycan biosynthesis.</text>
</comment>
<organism evidence="12 13">
    <name type="scientific">Thermodesulfitimonas autotrophica</name>
    <dbReference type="NCBI Taxonomy" id="1894989"/>
    <lineage>
        <taxon>Bacteria</taxon>
        <taxon>Bacillati</taxon>
        <taxon>Bacillota</taxon>
        <taxon>Clostridia</taxon>
        <taxon>Thermoanaerobacterales</taxon>
        <taxon>Thermoanaerobacteraceae</taxon>
        <taxon>Thermodesulfitimonas</taxon>
    </lineage>
</organism>
<evidence type="ECO:0000256" key="10">
    <source>
        <dbReference type="SAM" id="SignalP"/>
    </source>
</evidence>
<dbReference type="Proteomes" id="UP000282654">
    <property type="component" value="Unassembled WGS sequence"/>
</dbReference>
<dbReference type="SUPFAM" id="SSF47090">
    <property type="entry name" value="PGBD-like"/>
    <property type="match status" value="1"/>
</dbReference>
<dbReference type="Pfam" id="PF03734">
    <property type="entry name" value="YkuD"/>
    <property type="match status" value="1"/>
</dbReference>
<dbReference type="UniPathway" id="UPA00219"/>
<gene>
    <name evidence="12" type="ORF">EDD75_1721</name>
</gene>
<dbReference type="GO" id="GO:0018104">
    <property type="term" value="P:peptidoglycan-protein cross-linking"/>
    <property type="evidence" value="ECO:0007669"/>
    <property type="project" value="TreeGrafter"/>
</dbReference>
<proteinExistence type="inferred from homology"/>
<feature type="chain" id="PRO_5018228103" evidence="10">
    <location>
        <begin position="28"/>
        <end position="254"/>
    </location>
</feature>
<dbReference type="InterPro" id="IPR050979">
    <property type="entry name" value="LD-transpeptidase"/>
</dbReference>
<dbReference type="GO" id="GO:0008360">
    <property type="term" value="P:regulation of cell shape"/>
    <property type="evidence" value="ECO:0007669"/>
    <property type="project" value="UniProtKB-UniRule"/>
</dbReference>
<comment type="caution">
    <text evidence="12">The sequence shown here is derived from an EMBL/GenBank/DDBJ whole genome shotgun (WGS) entry which is preliminary data.</text>
</comment>
<accession>A0A3N5AAJ0</accession>
<keyword evidence="6 9" id="KW-0133">Cell shape</keyword>
<keyword evidence="8 9" id="KW-0961">Cell wall biogenesis/degradation</keyword>
<evidence type="ECO:0000256" key="2">
    <source>
        <dbReference type="ARBA" id="ARBA00005992"/>
    </source>
</evidence>